<dbReference type="Proteomes" id="UP000292120">
    <property type="component" value="Unassembled WGS sequence"/>
</dbReference>
<name>A0A4V2JFI1_9BURK</name>
<evidence type="ECO:0000313" key="3">
    <source>
        <dbReference type="Proteomes" id="UP000292120"/>
    </source>
</evidence>
<accession>A0A4V2JFI1</accession>
<dbReference type="EMBL" id="SIXI01000004">
    <property type="protein sequence ID" value="TBO30100.1"/>
    <property type="molecule type" value="Genomic_DNA"/>
</dbReference>
<feature type="domain" description="DUF5666" evidence="1">
    <location>
        <begin position="111"/>
        <end position="173"/>
    </location>
</feature>
<sequence>MLVLSACGGGTPSDLQTAAITSGGTGSTGLGGGKPAALIGPLLKQGTQWSVNGVQVNTSSNTAVSDDEGQPLDTAVLAEGMTVAIDGDTVSTQGDALSTQALRVRLEPVLYGPVQAMDLARRELTVMDHVVQWSDSTVLSDAWPQGLGNVQVGDLVEVHGWQDLAQTRYVATRLAPRTVGMHLGEYTVQGVLADLDLARGQCRVGTQRIAYAWPEASSDLRNGQWTRGSLYTTPPVSPGSTWSAVTMRVDAPWLTDKAQISVQGLVTAVQSGGQSFTVQSWPVNASAAACSVCPQLTPGQRVRVEGTLTQGVVSASLVKLQP</sequence>
<dbReference type="InterPro" id="IPR043724">
    <property type="entry name" value="DUF5666"/>
</dbReference>
<dbReference type="AlphaFoldDB" id="A0A4V2JFI1"/>
<protein>
    <recommendedName>
        <fullName evidence="1">DUF5666 domain-containing protein</fullName>
    </recommendedName>
</protein>
<proteinExistence type="predicted"/>
<keyword evidence="3" id="KW-1185">Reference proteome</keyword>
<reference evidence="2 3" key="1">
    <citation type="submission" date="2019-02" db="EMBL/GenBank/DDBJ databases">
        <title>Aquabacterium sp. strain KMB7.</title>
        <authorList>
            <person name="Chen W.-M."/>
        </authorList>
    </citation>
    <scope>NUCLEOTIDE SEQUENCE [LARGE SCALE GENOMIC DNA]</scope>
    <source>
        <strain evidence="2 3">KMB7</strain>
    </source>
</reference>
<dbReference type="Pfam" id="PF18914">
    <property type="entry name" value="DUF5666"/>
    <property type="match status" value="3"/>
</dbReference>
<gene>
    <name evidence="2" type="ORF">EYS42_10350</name>
</gene>
<organism evidence="2 3">
    <name type="scientific">Aquabacterium lacunae</name>
    <dbReference type="NCBI Taxonomy" id="2528630"/>
    <lineage>
        <taxon>Bacteria</taxon>
        <taxon>Pseudomonadati</taxon>
        <taxon>Pseudomonadota</taxon>
        <taxon>Betaproteobacteria</taxon>
        <taxon>Burkholderiales</taxon>
        <taxon>Aquabacterium</taxon>
    </lineage>
</organism>
<comment type="caution">
    <text evidence="2">The sequence shown here is derived from an EMBL/GenBank/DDBJ whole genome shotgun (WGS) entry which is preliminary data.</text>
</comment>
<evidence type="ECO:0000259" key="1">
    <source>
        <dbReference type="Pfam" id="PF18914"/>
    </source>
</evidence>
<evidence type="ECO:0000313" key="2">
    <source>
        <dbReference type="EMBL" id="TBO30100.1"/>
    </source>
</evidence>
<feature type="domain" description="DUF5666" evidence="1">
    <location>
        <begin position="46"/>
        <end position="89"/>
    </location>
</feature>
<dbReference type="RefSeq" id="WP_130968094.1">
    <property type="nucleotide sequence ID" value="NZ_SIXI01000004.1"/>
</dbReference>
<feature type="domain" description="DUF5666" evidence="1">
    <location>
        <begin position="263"/>
        <end position="318"/>
    </location>
</feature>